<sequence>MNLLAIYRIRIKFKKGSFVIPRIPFKKNDQDSSFLSGISRLRNLPFLEFSKQRSIAKNFGFQGGNLAPEWQ</sequence>
<organism evidence="1 2">
    <name type="scientific">Leptospira tipperaryensis</name>
    <dbReference type="NCBI Taxonomy" id="2564040"/>
    <lineage>
        <taxon>Bacteria</taxon>
        <taxon>Pseudomonadati</taxon>
        <taxon>Spirochaetota</taxon>
        <taxon>Spirochaetia</taxon>
        <taxon>Leptospirales</taxon>
        <taxon>Leptospiraceae</taxon>
        <taxon>Leptospira</taxon>
    </lineage>
</organism>
<evidence type="ECO:0000313" key="2">
    <source>
        <dbReference type="Proteomes" id="UP000094197"/>
    </source>
</evidence>
<keyword evidence="2" id="KW-1185">Reference proteome</keyword>
<dbReference type="AlphaFoldDB" id="A0A1D7UY14"/>
<protein>
    <submittedName>
        <fullName evidence="1">Uncharacterized protein</fullName>
    </submittedName>
</protein>
<gene>
    <name evidence="1" type="ORF">A0128_11765</name>
</gene>
<dbReference type="KEGG" id="laj:A0128_11765"/>
<proteinExistence type="predicted"/>
<evidence type="ECO:0000313" key="1">
    <source>
        <dbReference type="EMBL" id="AOP34465.1"/>
    </source>
</evidence>
<reference evidence="1 2" key="1">
    <citation type="submission" date="2016-04" db="EMBL/GenBank/DDBJ databases">
        <title>Complete genome seqeunce of Leptospira alstonii serovar Room22.</title>
        <authorList>
            <person name="Nally J.E."/>
            <person name="Bayles D.O."/>
            <person name="Hurley D."/>
            <person name="Fanning S."/>
            <person name="McMahon B.J."/>
            <person name="Arent Z."/>
        </authorList>
    </citation>
    <scope>NUCLEOTIDE SEQUENCE [LARGE SCALE GENOMIC DNA]</scope>
    <source>
        <strain evidence="1 2">GWTS #1</strain>
    </source>
</reference>
<dbReference type="EMBL" id="CP015217">
    <property type="protein sequence ID" value="AOP34465.1"/>
    <property type="molecule type" value="Genomic_DNA"/>
</dbReference>
<accession>A0A1D7UY14</accession>
<name>A0A1D7UY14_9LEPT</name>
<dbReference type="Proteomes" id="UP000094197">
    <property type="component" value="Chromosome 1"/>
</dbReference>